<dbReference type="RefSeq" id="WP_014026788.1">
    <property type="nucleotide sequence ID" value="NC_015931.1"/>
</dbReference>
<dbReference type="InterPro" id="IPR043519">
    <property type="entry name" value="NT_sf"/>
</dbReference>
<dbReference type="Proteomes" id="UP000001037">
    <property type="component" value="Chromosome"/>
</dbReference>
<name>G0EG10_PYRF1</name>
<dbReference type="EMBL" id="CP002838">
    <property type="protein sequence ID" value="AEM39111.1"/>
    <property type="molecule type" value="Genomic_DNA"/>
</dbReference>
<sequence length="138" mass="15591">MRGGCGSGRKAWPKILKSIKPSDEDLMLFVERVRERHPRSAILLFGSRARGDNLPYSDYDVAVILERVEDRLREAEELAKLKPSRLPLDLVVLELDDLRDPLIAKMLTPCKVLYDGLGLGELPCTETVSSEKKDTRTK</sequence>
<accession>G0EG10</accession>
<keyword evidence="3" id="KW-1185">Reference proteome</keyword>
<dbReference type="InterPro" id="IPR002934">
    <property type="entry name" value="Polymerase_NTP_transf_dom"/>
</dbReference>
<evidence type="ECO:0000313" key="3">
    <source>
        <dbReference type="Proteomes" id="UP000001037"/>
    </source>
</evidence>
<dbReference type="InParanoid" id="G0EG10"/>
<dbReference type="GeneID" id="11138435"/>
<dbReference type="CDD" id="cd05403">
    <property type="entry name" value="NT_KNTase_like"/>
    <property type="match status" value="1"/>
</dbReference>
<reference evidence="2 3" key="1">
    <citation type="journal article" date="2011" name="Stand. Genomic Sci.">
        <title>Complete genome sequence of the hyperthermophilic chemolithoautotroph Pyrolobus fumarii type strain (1A).</title>
        <authorList>
            <person name="Anderson I."/>
            <person name="Goker M."/>
            <person name="Nolan M."/>
            <person name="Lucas S."/>
            <person name="Hammon N."/>
            <person name="Deshpande S."/>
            <person name="Cheng J.F."/>
            <person name="Tapia R."/>
            <person name="Han C."/>
            <person name="Goodwin L."/>
            <person name="Pitluck S."/>
            <person name="Huntemann M."/>
            <person name="Liolios K."/>
            <person name="Ivanova N."/>
            <person name="Pagani I."/>
            <person name="Mavromatis K."/>
            <person name="Ovchinikova G."/>
            <person name="Pati A."/>
            <person name="Chen A."/>
            <person name="Palaniappan K."/>
            <person name="Land M."/>
            <person name="Hauser L."/>
            <person name="Brambilla E.M."/>
            <person name="Huber H."/>
            <person name="Yasawong M."/>
            <person name="Rohde M."/>
            <person name="Spring S."/>
            <person name="Abt B."/>
            <person name="Sikorski J."/>
            <person name="Wirth R."/>
            <person name="Detter J.C."/>
            <person name="Woyke T."/>
            <person name="Bristow J."/>
            <person name="Eisen J.A."/>
            <person name="Markowitz V."/>
            <person name="Hugenholtz P."/>
            <person name="Kyrpides N.C."/>
            <person name="Klenk H.P."/>
            <person name="Lapidus A."/>
        </authorList>
    </citation>
    <scope>NUCLEOTIDE SEQUENCE [LARGE SCALE GENOMIC DNA]</scope>
    <source>
        <strain evidence="3">DSM 11204 / 1A</strain>
    </source>
</reference>
<dbReference type="SUPFAM" id="SSF81301">
    <property type="entry name" value="Nucleotidyltransferase"/>
    <property type="match status" value="1"/>
</dbReference>
<dbReference type="Gene3D" id="3.30.460.10">
    <property type="entry name" value="Beta Polymerase, domain 2"/>
    <property type="match status" value="1"/>
</dbReference>
<evidence type="ECO:0000259" key="1">
    <source>
        <dbReference type="Pfam" id="PF01909"/>
    </source>
</evidence>
<dbReference type="AlphaFoldDB" id="G0EG10"/>
<organism evidence="2 3">
    <name type="scientific">Pyrolobus fumarii (strain DSM 11204 / 1A)</name>
    <dbReference type="NCBI Taxonomy" id="694429"/>
    <lineage>
        <taxon>Archaea</taxon>
        <taxon>Thermoproteota</taxon>
        <taxon>Thermoprotei</taxon>
        <taxon>Desulfurococcales</taxon>
        <taxon>Pyrodictiaceae</taxon>
        <taxon>Pyrolobus</taxon>
    </lineage>
</organism>
<dbReference type="HOGENOM" id="CLU_130257_9_1_2"/>
<evidence type="ECO:0000313" key="2">
    <source>
        <dbReference type="EMBL" id="AEM39111.1"/>
    </source>
</evidence>
<dbReference type="KEGG" id="pfm:Pyrfu_1252"/>
<gene>
    <name evidence="2" type="ordered locus">Pyrfu_1252</name>
</gene>
<dbReference type="STRING" id="694429.Pyrfu_1252"/>
<proteinExistence type="predicted"/>
<dbReference type="PANTHER" id="PTHR43449:SF3">
    <property type="entry name" value="POLYMERASE NUCLEOTIDYL TRANSFERASE DOMAIN-CONTAINING PROTEIN"/>
    <property type="match status" value="1"/>
</dbReference>
<dbReference type="eggNOG" id="arCOG01200">
    <property type="taxonomic scope" value="Archaea"/>
</dbReference>
<protein>
    <submittedName>
        <fullName evidence="2">DNA polymerase beta domain protein region</fullName>
    </submittedName>
</protein>
<feature type="domain" description="Polymerase nucleotidyl transferase" evidence="1">
    <location>
        <begin position="27"/>
        <end position="104"/>
    </location>
</feature>
<dbReference type="Pfam" id="PF01909">
    <property type="entry name" value="NTP_transf_2"/>
    <property type="match status" value="1"/>
</dbReference>
<dbReference type="PANTHER" id="PTHR43449">
    <property type="entry name" value="NUCLEOTIDYLTRANSFERASE"/>
    <property type="match status" value="1"/>
</dbReference>
<dbReference type="GO" id="GO:0016779">
    <property type="term" value="F:nucleotidyltransferase activity"/>
    <property type="evidence" value="ECO:0007669"/>
    <property type="project" value="InterPro"/>
</dbReference>
<dbReference type="OrthoDB" id="9287at2157"/>